<dbReference type="InterPro" id="IPR011935">
    <property type="entry name" value="CHP02231"/>
</dbReference>
<protein>
    <recommendedName>
        <fullName evidence="1">DUF4140 domain-containing protein</fullName>
    </recommendedName>
</protein>
<evidence type="ECO:0000313" key="3">
    <source>
        <dbReference type="Proteomes" id="UP000663879"/>
    </source>
</evidence>
<proteinExistence type="predicted"/>
<sequence length="72" mass="8271">MTNFQRTFSIKTLDLDHVIIYKDQAEVKRNFQISLKKGKNFILLTNVSASIVKESIQFDFKTIPHGPSVNSE</sequence>
<dbReference type="PANTHER" id="PTHR31005:SF8">
    <property type="entry name" value="DUF4139 DOMAIN-CONTAINING PROTEIN"/>
    <property type="match status" value="1"/>
</dbReference>
<dbReference type="Proteomes" id="UP000663879">
    <property type="component" value="Unassembled WGS sequence"/>
</dbReference>
<dbReference type="AlphaFoldDB" id="A0A814J8F5"/>
<evidence type="ECO:0000259" key="1">
    <source>
        <dbReference type="Pfam" id="PF13600"/>
    </source>
</evidence>
<dbReference type="PANTHER" id="PTHR31005">
    <property type="entry name" value="DUF4139 DOMAIN-CONTAINING PROTEIN"/>
    <property type="match status" value="1"/>
</dbReference>
<accession>A0A814J8F5</accession>
<feature type="domain" description="DUF4140" evidence="1">
    <location>
        <begin position="18"/>
        <end position="59"/>
    </location>
</feature>
<organism evidence="2 3">
    <name type="scientific">Brachionus calyciflorus</name>
    <dbReference type="NCBI Taxonomy" id="104777"/>
    <lineage>
        <taxon>Eukaryota</taxon>
        <taxon>Metazoa</taxon>
        <taxon>Spiralia</taxon>
        <taxon>Gnathifera</taxon>
        <taxon>Rotifera</taxon>
        <taxon>Eurotatoria</taxon>
        <taxon>Monogononta</taxon>
        <taxon>Pseudotrocha</taxon>
        <taxon>Ploima</taxon>
        <taxon>Brachionidae</taxon>
        <taxon>Brachionus</taxon>
    </lineage>
</organism>
<dbReference type="OrthoDB" id="10068793at2759"/>
<dbReference type="Pfam" id="PF13600">
    <property type="entry name" value="DUF4140"/>
    <property type="match status" value="1"/>
</dbReference>
<evidence type="ECO:0000313" key="2">
    <source>
        <dbReference type="EMBL" id="CAF1033325.1"/>
    </source>
</evidence>
<comment type="caution">
    <text evidence="2">The sequence shown here is derived from an EMBL/GenBank/DDBJ whole genome shotgun (WGS) entry which is preliminary data.</text>
</comment>
<dbReference type="EMBL" id="CAJNOC010004780">
    <property type="protein sequence ID" value="CAF1033325.1"/>
    <property type="molecule type" value="Genomic_DNA"/>
</dbReference>
<gene>
    <name evidence="2" type="ORF">OXX778_LOCUS17980</name>
</gene>
<name>A0A814J8F5_9BILA</name>
<feature type="non-terminal residue" evidence="2">
    <location>
        <position position="72"/>
    </location>
</feature>
<dbReference type="InterPro" id="IPR025554">
    <property type="entry name" value="DUF4140"/>
</dbReference>
<keyword evidence="3" id="KW-1185">Reference proteome</keyword>
<reference evidence="2" key="1">
    <citation type="submission" date="2021-02" db="EMBL/GenBank/DDBJ databases">
        <authorList>
            <person name="Nowell W R."/>
        </authorList>
    </citation>
    <scope>NUCLEOTIDE SEQUENCE</scope>
    <source>
        <strain evidence="2">Ploen Becks lab</strain>
    </source>
</reference>